<evidence type="ECO:0000313" key="2">
    <source>
        <dbReference type="EMBL" id="PWN97935.1"/>
    </source>
</evidence>
<feature type="transmembrane region" description="Helical" evidence="1">
    <location>
        <begin position="119"/>
        <end position="143"/>
    </location>
</feature>
<dbReference type="OrthoDB" id="3366181at2759"/>
<sequence length="281" mass="31089">MSALSLLARLGLTASATKARQPSQFFMLALSALMLVFAAQPLLLYLAPVVDLSEAMKDSPTLTTYRQPEDGKPFFAERMSRAPGLYGGLHAIPAIIWSIGIPMQHSARLRSSYRTLHRWVGRATLLSAVILNITGLLFIPLNLSYSIKTFELHEWSGLKWPSFNAAVVLVGVAWPATTLMAWKTARAKQWDQHRRWATVHTAFGYVITLQRIGLLLVGFVGTIASLSPALSQALHIPHHSVGAEAFEKERAAFALGTWLMIPWTGVWLFHLFPASHTHKTA</sequence>
<dbReference type="EMBL" id="KZ819293">
    <property type="protein sequence ID" value="PWN97935.1"/>
    <property type="molecule type" value="Genomic_DNA"/>
</dbReference>
<feature type="transmembrane region" description="Helical" evidence="1">
    <location>
        <begin position="26"/>
        <end position="47"/>
    </location>
</feature>
<protein>
    <submittedName>
        <fullName evidence="2">Uncharacterized protein</fullName>
    </submittedName>
</protein>
<dbReference type="AlphaFoldDB" id="A0A316ZCD1"/>
<reference evidence="2 3" key="1">
    <citation type="journal article" date="2018" name="Mol. Biol. Evol.">
        <title>Broad Genomic Sampling Reveals a Smut Pathogenic Ancestry of the Fungal Clade Ustilaginomycotina.</title>
        <authorList>
            <person name="Kijpornyongpan T."/>
            <person name="Mondo S.J."/>
            <person name="Barry K."/>
            <person name="Sandor L."/>
            <person name="Lee J."/>
            <person name="Lipzen A."/>
            <person name="Pangilinan J."/>
            <person name="LaButti K."/>
            <person name="Hainaut M."/>
            <person name="Henrissat B."/>
            <person name="Grigoriev I.V."/>
            <person name="Spatafora J.W."/>
            <person name="Aime M.C."/>
        </authorList>
    </citation>
    <scope>NUCLEOTIDE SEQUENCE [LARGE SCALE GENOMIC DNA]</scope>
    <source>
        <strain evidence="2 3">MCA 4186</strain>
    </source>
</reference>
<feature type="transmembrane region" description="Helical" evidence="1">
    <location>
        <begin position="251"/>
        <end position="272"/>
    </location>
</feature>
<dbReference type="GeneID" id="37272811"/>
<keyword evidence="3" id="KW-1185">Reference proteome</keyword>
<dbReference type="RefSeq" id="XP_025598214.1">
    <property type="nucleotide sequence ID" value="XM_025745267.1"/>
</dbReference>
<keyword evidence="1" id="KW-0812">Transmembrane</keyword>
<dbReference type="Proteomes" id="UP000245946">
    <property type="component" value="Unassembled WGS sequence"/>
</dbReference>
<evidence type="ECO:0000313" key="3">
    <source>
        <dbReference type="Proteomes" id="UP000245946"/>
    </source>
</evidence>
<feature type="transmembrane region" description="Helical" evidence="1">
    <location>
        <begin position="163"/>
        <end position="182"/>
    </location>
</feature>
<keyword evidence="1" id="KW-1133">Transmembrane helix</keyword>
<name>A0A316ZCD1_9BASI</name>
<gene>
    <name evidence="2" type="ORF">FA09DRAFT_360743</name>
</gene>
<keyword evidence="1" id="KW-0472">Membrane</keyword>
<accession>A0A316ZCD1</accession>
<evidence type="ECO:0000256" key="1">
    <source>
        <dbReference type="SAM" id="Phobius"/>
    </source>
</evidence>
<feature type="transmembrane region" description="Helical" evidence="1">
    <location>
        <begin position="203"/>
        <end position="231"/>
    </location>
</feature>
<organism evidence="2 3">
    <name type="scientific">Tilletiopsis washingtonensis</name>
    <dbReference type="NCBI Taxonomy" id="58919"/>
    <lineage>
        <taxon>Eukaryota</taxon>
        <taxon>Fungi</taxon>
        <taxon>Dikarya</taxon>
        <taxon>Basidiomycota</taxon>
        <taxon>Ustilaginomycotina</taxon>
        <taxon>Exobasidiomycetes</taxon>
        <taxon>Entylomatales</taxon>
        <taxon>Entylomatales incertae sedis</taxon>
        <taxon>Tilletiopsis</taxon>
    </lineage>
</organism>
<proteinExistence type="predicted"/>